<sequence length="433" mass="48861">MAPAALPQWNPTTDADLKLKGFLQSLGSSMDSAMLIPGPKAQLSQDGEKAHFLLQSKAYFDLKAYVMTGKDFPVDDDAFNGRITKDAFKRLETVDGVDTDIYNKTKATCVGIGSTCRNFYDDELHNIPMAGAVAKRWSQSTLDILTDEDETMTLLGQLRVVFDPKYKLPADEDHDYIMAKSRADASLMMLHMAANDAEEEARDILIILEKFRDDTKPFINDLNDLIKKYSKTPVKHNNREFNGYLAFLQADYADAVHKLKDSLKDYNSKDNDWKTDTGAALSVGLTFSWIPLLGWATLGSPADTSDYLRQNWERVLEEYKALRVDNTDEAVLVDLVTKMVFQFEGIDQTIELAVDSVNTLRRMFQDQAECYEGIRSMLGGFEIGASSSEAQQRREFIDKYFEMVVRKLKALNGATVGFLEAIYSEDTSTFRKM</sequence>
<accession>A0AA39Z9J8</accession>
<evidence type="ECO:0000313" key="2">
    <source>
        <dbReference type="Proteomes" id="UP001174997"/>
    </source>
</evidence>
<name>A0AA39Z9J8_9PEZI</name>
<protein>
    <submittedName>
        <fullName evidence="1">Uncharacterized protein</fullName>
    </submittedName>
</protein>
<dbReference type="EMBL" id="JAULSY010000083">
    <property type="protein sequence ID" value="KAK0666765.1"/>
    <property type="molecule type" value="Genomic_DNA"/>
</dbReference>
<proteinExistence type="predicted"/>
<dbReference type="Gene3D" id="1.20.1170.10">
    <property type="match status" value="1"/>
</dbReference>
<dbReference type="AlphaFoldDB" id="A0AA39Z9J8"/>
<dbReference type="Proteomes" id="UP001174997">
    <property type="component" value="Unassembled WGS sequence"/>
</dbReference>
<reference evidence="1" key="1">
    <citation type="submission" date="2023-06" db="EMBL/GenBank/DDBJ databases">
        <title>Genome-scale phylogeny and comparative genomics of the fungal order Sordariales.</title>
        <authorList>
            <consortium name="Lawrence Berkeley National Laboratory"/>
            <person name="Hensen N."/>
            <person name="Bonometti L."/>
            <person name="Westerberg I."/>
            <person name="Brannstrom I.O."/>
            <person name="Guillou S."/>
            <person name="Cros-Aarteil S."/>
            <person name="Calhoun S."/>
            <person name="Haridas S."/>
            <person name="Kuo A."/>
            <person name="Mondo S."/>
            <person name="Pangilinan J."/>
            <person name="Riley R."/>
            <person name="Labutti K."/>
            <person name="Andreopoulos B."/>
            <person name="Lipzen A."/>
            <person name="Chen C."/>
            <person name="Yanf M."/>
            <person name="Daum C."/>
            <person name="Ng V."/>
            <person name="Clum A."/>
            <person name="Steindorff A."/>
            <person name="Ohm R."/>
            <person name="Martin F."/>
            <person name="Silar P."/>
            <person name="Natvig D."/>
            <person name="Lalanne C."/>
            <person name="Gautier V."/>
            <person name="Ament-Velasquez S.L."/>
            <person name="Kruys A."/>
            <person name="Hutchinson M.I."/>
            <person name="Powell A.J."/>
            <person name="Barry K."/>
            <person name="Miller A.N."/>
            <person name="Grigoriev I.V."/>
            <person name="Debuchy R."/>
            <person name="Gladieux P."/>
            <person name="Thoren M.H."/>
            <person name="Johannesson H."/>
        </authorList>
    </citation>
    <scope>NUCLEOTIDE SEQUENCE</scope>
    <source>
        <strain evidence="1">CBS 307.81</strain>
    </source>
</reference>
<comment type="caution">
    <text evidence="1">The sequence shown here is derived from an EMBL/GenBank/DDBJ whole genome shotgun (WGS) entry which is preliminary data.</text>
</comment>
<keyword evidence="2" id="KW-1185">Reference proteome</keyword>
<organism evidence="1 2">
    <name type="scientific">Cercophora samala</name>
    <dbReference type="NCBI Taxonomy" id="330535"/>
    <lineage>
        <taxon>Eukaryota</taxon>
        <taxon>Fungi</taxon>
        <taxon>Dikarya</taxon>
        <taxon>Ascomycota</taxon>
        <taxon>Pezizomycotina</taxon>
        <taxon>Sordariomycetes</taxon>
        <taxon>Sordariomycetidae</taxon>
        <taxon>Sordariales</taxon>
        <taxon>Lasiosphaeriaceae</taxon>
        <taxon>Cercophora</taxon>
    </lineage>
</organism>
<dbReference type="SUPFAM" id="SSF58100">
    <property type="entry name" value="Bacterial hemolysins"/>
    <property type="match status" value="1"/>
</dbReference>
<gene>
    <name evidence="1" type="ORF">QBC41DRAFT_338899</name>
</gene>
<evidence type="ECO:0000313" key="1">
    <source>
        <dbReference type="EMBL" id="KAK0666765.1"/>
    </source>
</evidence>